<dbReference type="CDD" id="cd07377">
    <property type="entry name" value="WHTH_GntR"/>
    <property type="match status" value="1"/>
</dbReference>
<dbReference type="Pfam" id="PF07729">
    <property type="entry name" value="FCD"/>
    <property type="match status" value="1"/>
</dbReference>
<dbReference type="InterPro" id="IPR036390">
    <property type="entry name" value="WH_DNA-bd_sf"/>
</dbReference>
<dbReference type="SUPFAM" id="SSF48008">
    <property type="entry name" value="GntR ligand-binding domain-like"/>
    <property type="match status" value="1"/>
</dbReference>
<dbReference type="SMART" id="SM00345">
    <property type="entry name" value="HTH_GNTR"/>
    <property type="match status" value="1"/>
</dbReference>
<dbReference type="InterPro" id="IPR036388">
    <property type="entry name" value="WH-like_DNA-bd_sf"/>
</dbReference>
<keyword evidence="2 5" id="KW-0238">DNA-binding</keyword>
<dbReference type="Proteomes" id="UP000198362">
    <property type="component" value="Unassembled WGS sequence"/>
</dbReference>
<keyword evidence="1" id="KW-0805">Transcription regulation</keyword>
<dbReference type="Gene3D" id="1.20.120.530">
    <property type="entry name" value="GntR ligand-binding domain-like"/>
    <property type="match status" value="1"/>
</dbReference>
<dbReference type="SMART" id="SM00895">
    <property type="entry name" value="FCD"/>
    <property type="match status" value="1"/>
</dbReference>
<dbReference type="Gene3D" id="1.10.10.10">
    <property type="entry name" value="Winged helix-like DNA-binding domain superfamily/Winged helix DNA-binding domain"/>
    <property type="match status" value="1"/>
</dbReference>
<keyword evidence="6" id="KW-1185">Reference proteome</keyword>
<evidence type="ECO:0000256" key="1">
    <source>
        <dbReference type="ARBA" id="ARBA00023015"/>
    </source>
</evidence>
<gene>
    <name evidence="5" type="ORF">SAMN05421812_103305</name>
</gene>
<evidence type="ECO:0000256" key="2">
    <source>
        <dbReference type="ARBA" id="ARBA00023125"/>
    </source>
</evidence>
<reference evidence="5 6" key="1">
    <citation type="submission" date="2017-06" db="EMBL/GenBank/DDBJ databases">
        <authorList>
            <person name="Kim H.J."/>
            <person name="Triplett B.A."/>
        </authorList>
    </citation>
    <scope>NUCLEOTIDE SEQUENCE [LARGE SCALE GENOMIC DNA]</scope>
    <source>
        <strain evidence="5 6">CGMCC 4.5593</strain>
    </source>
</reference>
<evidence type="ECO:0000256" key="3">
    <source>
        <dbReference type="ARBA" id="ARBA00023163"/>
    </source>
</evidence>
<organism evidence="5 6">
    <name type="scientific">Asanoa hainanensis</name>
    <dbReference type="NCBI Taxonomy" id="560556"/>
    <lineage>
        <taxon>Bacteria</taxon>
        <taxon>Bacillati</taxon>
        <taxon>Actinomycetota</taxon>
        <taxon>Actinomycetes</taxon>
        <taxon>Micromonosporales</taxon>
        <taxon>Micromonosporaceae</taxon>
        <taxon>Asanoa</taxon>
    </lineage>
</organism>
<feature type="domain" description="HTH gntR-type" evidence="4">
    <location>
        <begin position="17"/>
        <end position="84"/>
    </location>
</feature>
<dbReference type="SUPFAM" id="SSF46785">
    <property type="entry name" value="Winged helix' DNA-binding domain"/>
    <property type="match status" value="1"/>
</dbReference>
<evidence type="ECO:0000313" key="6">
    <source>
        <dbReference type="Proteomes" id="UP000198362"/>
    </source>
</evidence>
<dbReference type="InterPro" id="IPR000524">
    <property type="entry name" value="Tscrpt_reg_HTH_GntR"/>
</dbReference>
<name>A0A239K583_9ACTN</name>
<protein>
    <submittedName>
        <fullName evidence="5">DNA-binding transcriptional regulator, GntR family</fullName>
    </submittedName>
</protein>
<dbReference type="InterPro" id="IPR011711">
    <property type="entry name" value="GntR_C"/>
</dbReference>
<dbReference type="Pfam" id="PF00392">
    <property type="entry name" value="GntR"/>
    <property type="match status" value="1"/>
</dbReference>
<dbReference type="EMBL" id="FZPH01000003">
    <property type="protein sequence ID" value="SNT13100.1"/>
    <property type="molecule type" value="Genomic_DNA"/>
</dbReference>
<dbReference type="InterPro" id="IPR008920">
    <property type="entry name" value="TF_FadR/GntR_C"/>
</dbReference>
<dbReference type="PANTHER" id="PTHR43537">
    <property type="entry name" value="TRANSCRIPTIONAL REGULATOR, GNTR FAMILY"/>
    <property type="match status" value="1"/>
</dbReference>
<dbReference type="RefSeq" id="WP_218824490.1">
    <property type="nucleotide sequence ID" value="NZ_FZPH01000003.1"/>
</dbReference>
<sequence length="221" mass="24006">MLDELDLAKLAPAPHRRTAHELVRDTLRRAIFSGVLTGGTHLGQAEIATQLAVSTTPVREALRDLAADGLVRIDPHRGAVVHDLDHDDLREIYEIRSALEPLAIRRAARHITADELAAAGDLLDRMAQETDPAAWLELSWAFHALLGGASRSPRLFSLVTSAQGSTARYVGESMKTHPDRLAEATAEHRALVDALAGRDGDTCAKLVTAHLQHTLELLLKP</sequence>
<keyword evidence="3" id="KW-0804">Transcription</keyword>
<dbReference type="AlphaFoldDB" id="A0A239K583"/>
<dbReference type="GO" id="GO:0003700">
    <property type="term" value="F:DNA-binding transcription factor activity"/>
    <property type="evidence" value="ECO:0007669"/>
    <property type="project" value="InterPro"/>
</dbReference>
<accession>A0A239K583</accession>
<evidence type="ECO:0000259" key="4">
    <source>
        <dbReference type="PROSITE" id="PS50949"/>
    </source>
</evidence>
<proteinExistence type="predicted"/>
<evidence type="ECO:0000313" key="5">
    <source>
        <dbReference type="EMBL" id="SNT13100.1"/>
    </source>
</evidence>
<dbReference type="GO" id="GO:0003677">
    <property type="term" value="F:DNA binding"/>
    <property type="evidence" value="ECO:0007669"/>
    <property type="project" value="UniProtKB-KW"/>
</dbReference>
<dbReference type="PANTHER" id="PTHR43537:SF5">
    <property type="entry name" value="UXU OPERON TRANSCRIPTIONAL REGULATOR"/>
    <property type="match status" value="1"/>
</dbReference>
<dbReference type="PROSITE" id="PS50949">
    <property type="entry name" value="HTH_GNTR"/>
    <property type="match status" value="1"/>
</dbReference>